<evidence type="ECO:0000313" key="4">
    <source>
        <dbReference type="Proteomes" id="UP001472677"/>
    </source>
</evidence>
<protein>
    <recommendedName>
        <fullName evidence="5">DUF241 domain protein</fullName>
    </recommendedName>
</protein>
<dbReference type="PANTHER" id="PTHR33070">
    <property type="entry name" value="OS06G0725500 PROTEIN"/>
    <property type="match status" value="1"/>
</dbReference>
<feature type="region of interest" description="Disordered" evidence="2">
    <location>
        <begin position="1"/>
        <end position="23"/>
    </location>
</feature>
<evidence type="ECO:0008006" key="5">
    <source>
        <dbReference type="Google" id="ProtNLM"/>
    </source>
</evidence>
<organism evidence="3 4">
    <name type="scientific">Hibiscus sabdariffa</name>
    <name type="common">roselle</name>
    <dbReference type="NCBI Taxonomy" id="183260"/>
    <lineage>
        <taxon>Eukaryota</taxon>
        <taxon>Viridiplantae</taxon>
        <taxon>Streptophyta</taxon>
        <taxon>Embryophyta</taxon>
        <taxon>Tracheophyta</taxon>
        <taxon>Spermatophyta</taxon>
        <taxon>Magnoliopsida</taxon>
        <taxon>eudicotyledons</taxon>
        <taxon>Gunneridae</taxon>
        <taxon>Pentapetalae</taxon>
        <taxon>rosids</taxon>
        <taxon>malvids</taxon>
        <taxon>Malvales</taxon>
        <taxon>Malvaceae</taxon>
        <taxon>Malvoideae</taxon>
        <taxon>Hibiscus</taxon>
    </lineage>
</organism>
<sequence length="285" mass="32021">MASSALNQKSSFHARSNSLPSRPHQLIPQIDEHLYRLKSNAVATSSSSSITEELNGLRDLYELVDNWLQLPSTQNSLAQSCNDNELLNGSLRLLDVCGLAKDALFQAKDDTQQLQSVFRRRRVDDARFANEAKAYMASRKKANKLINKCMKDLKIRKCGSHNDVEATFAMLKYVEGVTFSVLQSVFRYITVSVPEPNSTNWSLVSKLMRSKRVTCEERASGSNEFERVNATLCSLIGSKTKTEKAQVELQNLESRIRDVEGDVECLMRLLIKARVSILNIVAINC</sequence>
<dbReference type="InterPro" id="IPR004320">
    <property type="entry name" value="BPS1_pln"/>
</dbReference>
<feature type="compositionally biased region" description="Polar residues" evidence="2">
    <location>
        <begin position="1"/>
        <end position="20"/>
    </location>
</feature>
<gene>
    <name evidence="3" type="ORF">V6N12_048281</name>
</gene>
<dbReference type="Proteomes" id="UP001472677">
    <property type="component" value="Unassembled WGS sequence"/>
</dbReference>
<dbReference type="PANTHER" id="PTHR33070:SF129">
    <property type="entry name" value="DUF241 DOMAIN PROTEIN"/>
    <property type="match status" value="1"/>
</dbReference>
<proteinExistence type="predicted"/>
<dbReference type="Pfam" id="PF03087">
    <property type="entry name" value="BPS1"/>
    <property type="match status" value="1"/>
</dbReference>
<feature type="coiled-coil region" evidence="1">
    <location>
        <begin position="242"/>
        <end position="269"/>
    </location>
</feature>
<keyword evidence="1" id="KW-0175">Coiled coil</keyword>
<dbReference type="EMBL" id="JBBPBM010000013">
    <property type="protein sequence ID" value="KAK8561207.1"/>
    <property type="molecule type" value="Genomic_DNA"/>
</dbReference>
<name>A0ABR2EGT4_9ROSI</name>
<evidence type="ECO:0000313" key="3">
    <source>
        <dbReference type="EMBL" id="KAK8561207.1"/>
    </source>
</evidence>
<comment type="caution">
    <text evidence="3">The sequence shown here is derived from an EMBL/GenBank/DDBJ whole genome shotgun (WGS) entry which is preliminary data.</text>
</comment>
<accession>A0ABR2EGT4</accession>
<evidence type="ECO:0000256" key="1">
    <source>
        <dbReference type="SAM" id="Coils"/>
    </source>
</evidence>
<reference evidence="3 4" key="1">
    <citation type="journal article" date="2024" name="G3 (Bethesda)">
        <title>Genome assembly of Hibiscus sabdariffa L. provides insights into metabolisms of medicinal natural products.</title>
        <authorList>
            <person name="Kim T."/>
        </authorList>
    </citation>
    <scope>NUCLEOTIDE SEQUENCE [LARGE SCALE GENOMIC DNA]</scope>
    <source>
        <strain evidence="3">TK-2024</strain>
        <tissue evidence="3">Old leaves</tissue>
    </source>
</reference>
<evidence type="ECO:0000256" key="2">
    <source>
        <dbReference type="SAM" id="MobiDB-lite"/>
    </source>
</evidence>
<keyword evidence="4" id="KW-1185">Reference proteome</keyword>